<dbReference type="SUPFAM" id="SSF51735">
    <property type="entry name" value="NAD(P)-binding Rossmann-fold domains"/>
    <property type="match status" value="1"/>
</dbReference>
<name>A0A255YA55_9SPHN</name>
<dbReference type="GO" id="GO:0016020">
    <property type="term" value="C:membrane"/>
    <property type="evidence" value="ECO:0007669"/>
    <property type="project" value="TreeGrafter"/>
</dbReference>
<dbReference type="PRINTS" id="PR00080">
    <property type="entry name" value="SDRFAMILY"/>
</dbReference>
<dbReference type="Proteomes" id="UP000216991">
    <property type="component" value="Unassembled WGS sequence"/>
</dbReference>
<dbReference type="PANTHER" id="PTHR44196">
    <property type="entry name" value="DEHYDROGENASE/REDUCTASE SDR FAMILY MEMBER 7B"/>
    <property type="match status" value="1"/>
</dbReference>
<evidence type="ECO:0000256" key="1">
    <source>
        <dbReference type="ARBA" id="ARBA00006484"/>
    </source>
</evidence>
<dbReference type="PRINTS" id="PR00081">
    <property type="entry name" value="GDHRDH"/>
</dbReference>
<evidence type="ECO:0000256" key="3">
    <source>
        <dbReference type="RuleBase" id="RU000363"/>
    </source>
</evidence>
<reference evidence="4 5" key="1">
    <citation type="submission" date="2017-07" db="EMBL/GenBank/DDBJ databases">
        <title>Sandarakinorhabdus cyanobacteriorum sp. nov., a novel bacterium isolated from cyanobacterial aggregates in a eutrophic lake.</title>
        <authorList>
            <person name="Cai H."/>
        </authorList>
    </citation>
    <scope>NUCLEOTIDE SEQUENCE [LARGE SCALE GENOMIC DNA]</scope>
    <source>
        <strain evidence="4 5">TH057</strain>
    </source>
</reference>
<proteinExistence type="inferred from homology"/>
<dbReference type="PROSITE" id="PS00061">
    <property type="entry name" value="ADH_SHORT"/>
    <property type="match status" value="1"/>
</dbReference>
<protein>
    <submittedName>
        <fullName evidence="4">Short-chain dehydrogenase</fullName>
    </submittedName>
</protein>
<dbReference type="RefSeq" id="WP_094474514.1">
    <property type="nucleotide sequence ID" value="NZ_NOXT01000120.1"/>
</dbReference>
<evidence type="ECO:0000313" key="5">
    <source>
        <dbReference type="Proteomes" id="UP000216991"/>
    </source>
</evidence>
<keyword evidence="5" id="KW-1185">Reference proteome</keyword>
<dbReference type="EMBL" id="NOXT01000120">
    <property type="protein sequence ID" value="OYQ26023.1"/>
    <property type="molecule type" value="Genomic_DNA"/>
</dbReference>
<dbReference type="Pfam" id="PF00106">
    <property type="entry name" value="adh_short"/>
    <property type="match status" value="1"/>
</dbReference>
<accession>A0A255YA55</accession>
<dbReference type="InterPro" id="IPR036291">
    <property type="entry name" value="NAD(P)-bd_dom_sf"/>
</dbReference>
<comment type="similarity">
    <text evidence="1 3">Belongs to the short-chain dehydrogenases/reductases (SDR) family.</text>
</comment>
<organism evidence="4 5">
    <name type="scientific">Sandarakinorhabdus cyanobacteriorum</name>
    <dbReference type="NCBI Taxonomy" id="1981098"/>
    <lineage>
        <taxon>Bacteria</taxon>
        <taxon>Pseudomonadati</taxon>
        <taxon>Pseudomonadota</taxon>
        <taxon>Alphaproteobacteria</taxon>
        <taxon>Sphingomonadales</taxon>
        <taxon>Sphingosinicellaceae</taxon>
        <taxon>Sandarakinorhabdus</taxon>
    </lineage>
</organism>
<dbReference type="PANTHER" id="PTHR44196:SF1">
    <property type="entry name" value="DEHYDROGENASE_REDUCTASE SDR FAMILY MEMBER 7B"/>
    <property type="match status" value="1"/>
</dbReference>
<dbReference type="AlphaFoldDB" id="A0A255YA55"/>
<evidence type="ECO:0000256" key="2">
    <source>
        <dbReference type="ARBA" id="ARBA00023002"/>
    </source>
</evidence>
<dbReference type="InterPro" id="IPR002347">
    <property type="entry name" value="SDR_fam"/>
</dbReference>
<dbReference type="OrthoDB" id="9793825at2"/>
<keyword evidence="2" id="KW-0560">Oxidoreductase</keyword>
<dbReference type="InterPro" id="IPR020904">
    <property type="entry name" value="Sc_DH/Rdtase_CS"/>
</dbReference>
<dbReference type="GO" id="GO:0016491">
    <property type="term" value="F:oxidoreductase activity"/>
    <property type="evidence" value="ECO:0007669"/>
    <property type="project" value="UniProtKB-KW"/>
</dbReference>
<evidence type="ECO:0000313" key="4">
    <source>
        <dbReference type="EMBL" id="OYQ26023.1"/>
    </source>
</evidence>
<dbReference type="Gene3D" id="3.40.50.720">
    <property type="entry name" value="NAD(P)-binding Rossmann-like Domain"/>
    <property type="match status" value="1"/>
</dbReference>
<sequence length="267" mass="27554">MTDLTGTTIWITGASSGIGKGLALALAQRGARLVLSGRNQAALDAVAAECPGSIVEAFEVTDLDALPAIVSRVEAATGGIDWLVNNAGISQRSLGLDTDFQVYRTLMEVDFFAPLRLTQLVLPAMVQRGQGRIINNASVAGKVGSPLRTGYCAAKHALVGWSDALRAEIAQYGVQVHVLTPGFVATGIGANALTADGSQKGAGDDPVDGGISIHEAAEQIIAGVVGNVPEIPVGRDGAAEMQLLGLKRQDPDACFQLMASMAPKVAR</sequence>
<gene>
    <name evidence="4" type="ORF">CHU93_12550</name>
</gene>
<comment type="caution">
    <text evidence="4">The sequence shown here is derived from an EMBL/GenBank/DDBJ whole genome shotgun (WGS) entry which is preliminary data.</text>
</comment>